<evidence type="ECO:0000313" key="1">
    <source>
        <dbReference type="EMBL" id="GIQ90783.1"/>
    </source>
</evidence>
<proteinExistence type="predicted"/>
<dbReference type="Proteomes" id="UP000265618">
    <property type="component" value="Unassembled WGS sequence"/>
</dbReference>
<feature type="non-terminal residue" evidence="1">
    <location>
        <position position="349"/>
    </location>
</feature>
<dbReference type="OrthoDB" id="4062651at2759"/>
<reference evidence="1 2" key="1">
    <citation type="journal article" date="2018" name="PLoS ONE">
        <title>The draft genome of Kipferlia bialata reveals reductive genome evolution in fornicate parasites.</title>
        <authorList>
            <person name="Tanifuji G."/>
            <person name="Takabayashi S."/>
            <person name="Kume K."/>
            <person name="Takagi M."/>
            <person name="Nakayama T."/>
            <person name="Kamikawa R."/>
            <person name="Inagaki Y."/>
            <person name="Hashimoto T."/>
        </authorList>
    </citation>
    <scope>NUCLEOTIDE SEQUENCE [LARGE SCALE GENOMIC DNA]</scope>
    <source>
        <strain evidence="1">NY0173</strain>
    </source>
</reference>
<comment type="caution">
    <text evidence="1">The sequence shown here is derived from an EMBL/GenBank/DDBJ whole genome shotgun (WGS) entry which is preliminary data.</text>
</comment>
<keyword evidence="2" id="KW-1185">Reference proteome</keyword>
<accession>A0A9K3D7T7</accession>
<evidence type="ECO:0008006" key="3">
    <source>
        <dbReference type="Google" id="ProtNLM"/>
    </source>
</evidence>
<sequence>MSRNPEITGDVPAVNHIPIEAQHGAFDRFQKRCSRSERPECSYHLSTAVKSLQAECIRNKQTTADPLSKARAEKLVPLFQGVIDVVAKEAEVPTLRVRAIKGSMCDMVVGRGVTLLQVKNEPGQGGEVLACLVQSAAAAYHSPVATFACSLCATQLTVSGFIFRDQVYYGPLLSIDLASDTASVAWVLESLVLGALELEKEREEYEESGYDTHYMRSLVLPDMPCLAQQGIELVAHLDRGVYRASGCQVVKVTNMYDEGAYKHLAGLGFAPELREHHRLGHRCGDGIIPYSVLVMRDLTEDGFVTLSRILVQAMTSSEIDMAFSELRRVLTALHSGGYVFGDLRAPNVM</sequence>
<gene>
    <name evidence="1" type="ORF">KIPB_013706</name>
</gene>
<organism evidence="1 2">
    <name type="scientific">Kipferlia bialata</name>
    <dbReference type="NCBI Taxonomy" id="797122"/>
    <lineage>
        <taxon>Eukaryota</taxon>
        <taxon>Metamonada</taxon>
        <taxon>Carpediemonas-like organisms</taxon>
        <taxon>Kipferlia</taxon>
    </lineage>
</organism>
<name>A0A9K3D7T7_9EUKA</name>
<dbReference type="EMBL" id="BDIP01006654">
    <property type="protein sequence ID" value="GIQ90783.1"/>
    <property type="molecule type" value="Genomic_DNA"/>
</dbReference>
<evidence type="ECO:0000313" key="2">
    <source>
        <dbReference type="Proteomes" id="UP000265618"/>
    </source>
</evidence>
<dbReference type="AlphaFoldDB" id="A0A9K3D7T7"/>
<protein>
    <recommendedName>
        <fullName evidence="3">Protein kinase domain-containing protein</fullName>
    </recommendedName>
</protein>